<feature type="non-terminal residue" evidence="1">
    <location>
        <position position="114"/>
    </location>
</feature>
<proteinExistence type="predicted"/>
<dbReference type="AlphaFoldDB" id="A0A382MFH2"/>
<protein>
    <submittedName>
        <fullName evidence="1">Uncharacterized protein</fullName>
    </submittedName>
</protein>
<sequence>LFPLILLIEILVVMDRKPVTVEEFREAQDILKDAIDLHEKKDFYGAIESFKKAIEVKPFNESHLDEFQKKLKEGTYKLAQESMAFMGCASVHVSQLVKELTDEQREEVPVDENL</sequence>
<dbReference type="EMBL" id="UINC01093385">
    <property type="protein sequence ID" value="SVC47773.1"/>
    <property type="molecule type" value="Genomic_DNA"/>
</dbReference>
<evidence type="ECO:0000313" key="1">
    <source>
        <dbReference type="EMBL" id="SVC47773.1"/>
    </source>
</evidence>
<reference evidence="1" key="1">
    <citation type="submission" date="2018-05" db="EMBL/GenBank/DDBJ databases">
        <authorList>
            <person name="Lanie J.A."/>
            <person name="Ng W.-L."/>
            <person name="Kazmierczak K.M."/>
            <person name="Andrzejewski T.M."/>
            <person name="Davidsen T.M."/>
            <person name="Wayne K.J."/>
            <person name="Tettelin H."/>
            <person name="Glass J.I."/>
            <person name="Rusch D."/>
            <person name="Podicherti R."/>
            <person name="Tsui H.-C.T."/>
            <person name="Winkler M.E."/>
        </authorList>
    </citation>
    <scope>NUCLEOTIDE SEQUENCE</scope>
</reference>
<gene>
    <name evidence="1" type="ORF">METZ01_LOCUS300627</name>
</gene>
<feature type="non-terminal residue" evidence="1">
    <location>
        <position position="1"/>
    </location>
</feature>
<organism evidence="1">
    <name type="scientific">marine metagenome</name>
    <dbReference type="NCBI Taxonomy" id="408172"/>
    <lineage>
        <taxon>unclassified sequences</taxon>
        <taxon>metagenomes</taxon>
        <taxon>ecological metagenomes</taxon>
    </lineage>
</organism>
<name>A0A382MFH2_9ZZZZ</name>
<accession>A0A382MFH2</accession>